<evidence type="ECO:0000313" key="4">
    <source>
        <dbReference type="EMBL" id="RWS25344.1"/>
    </source>
</evidence>
<dbReference type="PANTHER" id="PTHR15416">
    <property type="entry name" value="CAMP-DEPENDENT PROTEIN KINASE INHIBITOR/PKI"/>
    <property type="match status" value="1"/>
</dbReference>
<comment type="caution">
    <text evidence="4">The sequence shown here is derived from an EMBL/GenBank/DDBJ whole genome shotgun (WGS) entry which is preliminary data.</text>
</comment>
<dbReference type="AlphaFoldDB" id="A0A443SD01"/>
<evidence type="ECO:0000313" key="5">
    <source>
        <dbReference type="Proteomes" id="UP000288716"/>
    </source>
</evidence>
<dbReference type="GO" id="GO:0004862">
    <property type="term" value="F:cAMP-dependent protein kinase inhibitor activity"/>
    <property type="evidence" value="ECO:0007669"/>
    <property type="project" value="InterPro"/>
</dbReference>
<dbReference type="Proteomes" id="UP000288716">
    <property type="component" value="Unassembled WGS sequence"/>
</dbReference>
<evidence type="ECO:0000256" key="2">
    <source>
        <dbReference type="ARBA" id="ARBA00006393"/>
    </source>
</evidence>
<reference evidence="4 5" key="1">
    <citation type="journal article" date="2018" name="Gigascience">
        <title>Genomes of trombidid mites reveal novel predicted allergens and laterally-transferred genes associated with secondary metabolism.</title>
        <authorList>
            <person name="Dong X."/>
            <person name="Chaisiri K."/>
            <person name="Xia D."/>
            <person name="Armstrong S.D."/>
            <person name="Fang Y."/>
            <person name="Donnelly M.J."/>
            <person name="Kadowaki T."/>
            <person name="McGarry J.W."/>
            <person name="Darby A.C."/>
            <person name="Makepeace B.L."/>
        </authorList>
    </citation>
    <scope>NUCLEOTIDE SEQUENCE [LARGE SCALE GENOMIC DNA]</scope>
    <source>
        <strain evidence="4">UoL-UT</strain>
    </source>
</reference>
<evidence type="ECO:0008006" key="6">
    <source>
        <dbReference type="Google" id="ProtNLM"/>
    </source>
</evidence>
<keyword evidence="3" id="KW-0649">Protein kinase inhibitor</keyword>
<dbReference type="OrthoDB" id="6380180at2759"/>
<name>A0A443SD01_9ACAR</name>
<dbReference type="InterPro" id="IPR004171">
    <property type="entry name" value="cAMP_dep_PKI"/>
</dbReference>
<dbReference type="EMBL" id="NCKV01003803">
    <property type="protein sequence ID" value="RWS25344.1"/>
    <property type="molecule type" value="Genomic_DNA"/>
</dbReference>
<comment type="similarity">
    <text evidence="2">Belongs to the PKI family.</text>
</comment>
<proteinExistence type="inferred from homology"/>
<keyword evidence="5" id="KW-1185">Reference proteome</keyword>
<evidence type="ECO:0000256" key="3">
    <source>
        <dbReference type="ARBA" id="ARBA00023013"/>
    </source>
</evidence>
<comment type="function">
    <text evidence="1">Extremely potent competitive inhibitor of cAMP-dependent protein kinase activity, this protein interacts with the catalytic subunit of the enzyme after the cAMP-induced dissociation of its regulatory chains.</text>
</comment>
<protein>
    <recommendedName>
        <fullName evidence="6">cAMP-dependent protein kinase inhibitor beta-like protein</fullName>
    </recommendedName>
</protein>
<evidence type="ECO:0000256" key="1">
    <source>
        <dbReference type="ARBA" id="ARBA00002844"/>
    </source>
</evidence>
<dbReference type="Pfam" id="PF02827">
    <property type="entry name" value="PKI"/>
    <property type="match status" value="1"/>
</dbReference>
<gene>
    <name evidence="4" type="ORF">B4U80_10357</name>
</gene>
<sequence length="72" mass="7671">MNSTTVVEIDDFLQTGRTGRRNAVPDIKDDPNTKVTTADLPLELQKLTCSETSDVAAVNAGASGSNGDTYRQ</sequence>
<accession>A0A443SD01</accession>
<organism evidence="4 5">
    <name type="scientific">Leptotrombidium deliense</name>
    <dbReference type="NCBI Taxonomy" id="299467"/>
    <lineage>
        <taxon>Eukaryota</taxon>
        <taxon>Metazoa</taxon>
        <taxon>Ecdysozoa</taxon>
        <taxon>Arthropoda</taxon>
        <taxon>Chelicerata</taxon>
        <taxon>Arachnida</taxon>
        <taxon>Acari</taxon>
        <taxon>Acariformes</taxon>
        <taxon>Trombidiformes</taxon>
        <taxon>Prostigmata</taxon>
        <taxon>Anystina</taxon>
        <taxon>Parasitengona</taxon>
        <taxon>Trombiculoidea</taxon>
        <taxon>Trombiculidae</taxon>
        <taxon>Leptotrombidium</taxon>
    </lineage>
</organism>
<dbReference type="VEuPathDB" id="VectorBase:LDEU006696"/>